<dbReference type="RefSeq" id="XP_001729518.1">
    <property type="nucleotide sequence ID" value="XM_001729466.1"/>
</dbReference>
<keyword evidence="4" id="KW-1185">Reference proteome</keyword>
<dbReference type="OrthoDB" id="4218123at2759"/>
<feature type="transmembrane region" description="Helical" evidence="2">
    <location>
        <begin position="69"/>
        <end position="87"/>
    </location>
</feature>
<feature type="compositionally biased region" description="Low complexity" evidence="1">
    <location>
        <begin position="1"/>
        <end position="19"/>
    </location>
</feature>
<dbReference type="PANTHER" id="PTHR39470">
    <property type="entry name" value="CHROMOSOME 10, WHOLE GENOME SHOTGUN SEQUENCE"/>
    <property type="match status" value="1"/>
</dbReference>
<proteinExistence type="predicted"/>
<dbReference type="AlphaFoldDB" id="A8Q9S7"/>
<accession>A8Q9S7</accession>
<evidence type="ECO:0000313" key="4">
    <source>
        <dbReference type="Proteomes" id="UP000008837"/>
    </source>
</evidence>
<dbReference type="PANTHER" id="PTHR39470:SF1">
    <property type="entry name" value="CHORISMATE SYNTHASE PROTEIN"/>
    <property type="match status" value="1"/>
</dbReference>
<gene>
    <name evidence="3" type="ORF">MGL_3553</name>
</gene>
<protein>
    <submittedName>
        <fullName evidence="3">Uncharacterized protein</fullName>
    </submittedName>
</protein>
<evidence type="ECO:0000313" key="3">
    <source>
        <dbReference type="EMBL" id="EDP42304.1"/>
    </source>
</evidence>
<dbReference type="KEGG" id="mgl:MGL_3553"/>
<feature type="transmembrane region" description="Helical" evidence="2">
    <location>
        <begin position="179"/>
        <end position="198"/>
    </location>
</feature>
<feature type="region of interest" description="Disordered" evidence="1">
    <location>
        <begin position="1"/>
        <end position="49"/>
    </location>
</feature>
<comment type="caution">
    <text evidence="3">The sequence shown here is derived from an EMBL/GenBank/DDBJ whole genome shotgun (WGS) entry which is preliminary data.</text>
</comment>
<dbReference type="Proteomes" id="UP000008837">
    <property type="component" value="Unassembled WGS sequence"/>
</dbReference>
<dbReference type="GeneID" id="5853825"/>
<feature type="transmembrane region" description="Helical" evidence="2">
    <location>
        <begin position="210"/>
        <end position="230"/>
    </location>
</feature>
<keyword evidence="2" id="KW-0472">Membrane</keyword>
<dbReference type="InParanoid" id="A8Q9S7"/>
<evidence type="ECO:0000256" key="2">
    <source>
        <dbReference type="SAM" id="Phobius"/>
    </source>
</evidence>
<sequence>MPESKAATAAGVEAEADAASQMPRPEAAKKHEASNMNKENKDSPAHATDHVPEHGLRVALPTSSAFEDYIVYPILFVTVLYHIIHFIPSTLLPATFRHAWWGYPSDLFLLSQAPTSVPTLVLRESLKPNGLLGQSTWIAQWRNTFGNDILEQLITRLSSVEGRVRMIPRCLQSHACQKLYLVLGTEPFLACAFCHTVQDFQMYKIYGLWRMYIAHAFVLSIATISPHGTLPRVMEHMSRRVQQKRVLSAVRTRVHWRMWAWIVLVLAFVLDVAAILYAEDLPLPSGRWEHVRLRDTNSHTRY</sequence>
<evidence type="ECO:0000256" key="1">
    <source>
        <dbReference type="SAM" id="MobiDB-lite"/>
    </source>
</evidence>
<reference evidence="3 4" key="1">
    <citation type="journal article" date="2007" name="Proc. Natl. Acad. Sci. U.S.A.">
        <title>Dandruff-associated Malassezia genomes reveal convergent and divergent virulence traits shared with plant and human fungal pathogens.</title>
        <authorList>
            <person name="Xu J."/>
            <person name="Saunders C.W."/>
            <person name="Hu P."/>
            <person name="Grant R.A."/>
            <person name="Boekhout T."/>
            <person name="Kuramae E.E."/>
            <person name="Kronstad J.W."/>
            <person name="Deangelis Y.M."/>
            <person name="Reeder N.L."/>
            <person name="Johnstone K.R."/>
            <person name="Leland M."/>
            <person name="Fieno A.M."/>
            <person name="Begley W.M."/>
            <person name="Sun Y."/>
            <person name="Lacey M.P."/>
            <person name="Chaudhary T."/>
            <person name="Keough T."/>
            <person name="Chu L."/>
            <person name="Sears R."/>
            <person name="Yuan B."/>
            <person name="Dawson T.L.Jr."/>
        </authorList>
    </citation>
    <scope>NUCLEOTIDE SEQUENCE [LARGE SCALE GENOMIC DNA]</scope>
    <source>
        <strain evidence="4">ATCC MYA-4612 / CBS 7966</strain>
    </source>
</reference>
<dbReference type="OMA" id="FETWIAL"/>
<organism evidence="3 4">
    <name type="scientific">Malassezia globosa (strain ATCC MYA-4612 / CBS 7966)</name>
    <name type="common">Dandruff-associated fungus</name>
    <dbReference type="NCBI Taxonomy" id="425265"/>
    <lineage>
        <taxon>Eukaryota</taxon>
        <taxon>Fungi</taxon>
        <taxon>Dikarya</taxon>
        <taxon>Basidiomycota</taxon>
        <taxon>Ustilaginomycotina</taxon>
        <taxon>Malasseziomycetes</taxon>
        <taxon>Malasseziales</taxon>
        <taxon>Malasseziaceae</taxon>
        <taxon>Malassezia</taxon>
    </lineage>
</organism>
<dbReference type="VEuPathDB" id="FungiDB:MGL_3553"/>
<keyword evidence="2" id="KW-0812">Transmembrane</keyword>
<dbReference type="STRING" id="425265.A8Q9S7"/>
<feature type="transmembrane region" description="Helical" evidence="2">
    <location>
        <begin position="258"/>
        <end position="278"/>
    </location>
</feature>
<feature type="compositionally biased region" description="Basic and acidic residues" evidence="1">
    <location>
        <begin position="26"/>
        <end position="49"/>
    </location>
</feature>
<keyword evidence="2" id="KW-1133">Transmembrane helix</keyword>
<dbReference type="EMBL" id="AAYY01000013">
    <property type="protein sequence ID" value="EDP42304.1"/>
    <property type="molecule type" value="Genomic_DNA"/>
</dbReference>
<name>A8Q9S7_MALGO</name>